<reference evidence="1" key="1">
    <citation type="submission" date="2014-11" db="EMBL/GenBank/DDBJ databases">
        <authorList>
            <person name="Amaro Gonzalez C."/>
        </authorList>
    </citation>
    <scope>NUCLEOTIDE SEQUENCE</scope>
</reference>
<proteinExistence type="predicted"/>
<protein>
    <submittedName>
        <fullName evidence="1">Uncharacterized protein</fullName>
    </submittedName>
</protein>
<reference evidence="1" key="2">
    <citation type="journal article" date="2015" name="Fish Shellfish Immunol.">
        <title>Early steps in the European eel (Anguilla anguilla)-Vibrio vulnificus interaction in the gills: Role of the RtxA13 toxin.</title>
        <authorList>
            <person name="Callol A."/>
            <person name="Pajuelo D."/>
            <person name="Ebbesson L."/>
            <person name="Teles M."/>
            <person name="MacKenzie S."/>
            <person name="Amaro C."/>
        </authorList>
    </citation>
    <scope>NUCLEOTIDE SEQUENCE</scope>
</reference>
<dbReference type="EMBL" id="GBXM01068579">
    <property type="protein sequence ID" value="JAH39998.1"/>
    <property type="molecule type" value="Transcribed_RNA"/>
</dbReference>
<organism evidence="1">
    <name type="scientific">Anguilla anguilla</name>
    <name type="common">European freshwater eel</name>
    <name type="synonym">Muraena anguilla</name>
    <dbReference type="NCBI Taxonomy" id="7936"/>
    <lineage>
        <taxon>Eukaryota</taxon>
        <taxon>Metazoa</taxon>
        <taxon>Chordata</taxon>
        <taxon>Craniata</taxon>
        <taxon>Vertebrata</taxon>
        <taxon>Euteleostomi</taxon>
        <taxon>Actinopterygii</taxon>
        <taxon>Neopterygii</taxon>
        <taxon>Teleostei</taxon>
        <taxon>Anguilliformes</taxon>
        <taxon>Anguillidae</taxon>
        <taxon>Anguilla</taxon>
    </lineage>
</organism>
<evidence type="ECO:0000313" key="1">
    <source>
        <dbReference type="EMBL" id="JAH39998.1"/>
    </source>
</evidence>
<name>A0A0E9SHK9_ANGAN</name>
<accession>A0A0E9SHK9</accession>
<sequence>MILNRYVAAFQKHHKLYLHYQFFVYITLHYITGI</sequence>
<dbReference type="AlphaFoldDB" id="A0A0E9SHK9"/>